<dbReference type="SUPFAM" id="SSF48403">
    <property type="entry name" value="Ankyrin repeat"/>
    <property type="match status" value="1"/>
</dbReference>
<dbReference type="AlphaFoldDB" id="A0AAD9ZSP6"/>
<gene>
    <name evidence="1" type="ORF">Dsin_028868</name>
</gene>
<comment type="caution">
    <text evidence="1">The sequence shown here is derived from an EMBL/GenBank/DDBJ whole genome shotgun (WGS) entry which is preliminary data.</text>
</comment>
<dbReference type="SMART" id="SM00248">
    <property type="entry name" value="ANK"/>
    <property type="match status" value="4"/>
</dbReference>
<evidence type="ECO:0000313" key="1">
    <source>
        <dbReference type="EMBL" id="KAK3189307.1"/>
    </source>
</evidence>
<dbReference type="Proteomes" id="UP001281410">
    <property type="component" value="Unassembled WGS sequence"/>
</dbReference>
<proteinExistence type="predicted"/>
<evidence type="ECO:0000313" key="2">
    <source>
        <dbReference type="Proteomes" id="UP001281410"/>
    </source>
</evidence>
<name>A0AAD9ZSP6_9ROSI</name>
<dbReference type="EMBL" id="JANJYJ010000009">
    <property type="protein sequence ID" value="KAK3189307.1"/>
    <property type="molecule type" value="Genomic_DNA"/>
</dbReference>
<accession>A0AAD9ZSP6</accession>
<sequence>MDDSLKRSVETEDVDALYSIISYDLDVLETLDQIPLIDTPLHIAASVGNTHFALEIATLKPSFAWRLNGHGLNPMHLALLNGHDQLVTSMITTEDIDLLAELLSACPSSIEDLTVRCETAVHVAVKNGRLSAFKVLLGWLRRANKEEMVKWKEEDGNTVLHVATFTNQPKVMELLIGTVNVNAKNFNGLIAMDMFRLMGDSKDSEVGKILRRA</sequence>
<protein>
    <recommendedName>
        <fullName evidence="3">Ankyrin repeat-containing protein BDA1-like</fullName>
    </recommendedName>
</protein>
<evidence type="ECO:0008006" key="3">
    <source>
        <dbReference type="Google" id="ProtNLM"/>
    </source>
</evidence>
<dbReference type="InterPro" id="IPR036770">
    <property type="entry name" value="Ankyrin_rpt-contain_sf"/>
</dbReference>
<dbReference type="Pfam" id="PF12796">
    <property type="entry name" value="Ank_2"/>
    <property type="match status" value="1"/>
</dbReference>
<dbReference type="PANTHER" id="PTHR24128:SF24">
    <property type="entry name" value="ANKYRIN REPEAT PROTEIN"/>
    <property type="match status" value="1"/>
</dbReference>
<dbReference type="Gene3D" id="1.25.40.20">
    <property type="entry name" value="Ankyrin repeat-containing domain"/>
    <property type="match status" value="1"/>
</dbReference>
<reference evidence="1" key="1">
    <citation type="journal article" date="2023" name="Plant J.">
        <title>Genome sequences and population genomics provide insights into the demographic history, inbreeding, and mutation load of two 'living fossil' tree species of Dipteronia.</title>
        <authorList>
            <person name="Feng Y."/>
            <person name="Comes H.P."/>
            <person name="Chen J."/>
            <person name="Zhu S."/>
            <person name="Lu R."/>
            <person name="Zhang X."/>
            <person name="Li P."/>
            <person name="Qiu J."/>
            <person name="Olsen K.M."/>
            <person name="Qiu Y."/>
        </authorList>
    </citation>
    <scope>NUCLEOTIDE SEQUENCE</scope>
    <source>
        <strain evidence="1">NBL</strain>
    </source>
</reference>
<dbReference type="PANTHER" id="PTHR24128">
    <property type="entry name" value="HOMEOBOX PROTEIN WARIAI"/>
    <property type="match status" value="1"/>
</dbReference>
<keyword evidence="2" id="KW-1185">Reference proteome</keyword>
<organism evidence="1 2">
    <name type="scientific">Dipteronia sinensis</name>
    <dbReference type="NCBI Taxonomy" id="43782"/>
    <lineage>
        <taxon>Eukaryota</taxon>
        <taxon>Viridiplantae</taxon>
        <taxon>Streptophyta</taxon>
        <taxon>Embryophyta</taxon>
        <taxon>Tracheophyta</taxon>
        <taxon>Spermatophyta</taxon>
        <taxon>Magnoliopsida</taxon>
        <taxon>eudicotyledons</taxon>
        <taxon>Gunneridae</taxon>
        <taxon>Pentapetalae</taxon>
        <taxon>rosids</taxon>
        <taxon>malvids</taxon>
        <taxon>Sapindales</taxon>
        <taxon>Sapindaceae</taxon>
        <taxon>Hippocastanoideae</taxon>
        <taxon>Acereae</taxon>
        <taxon>Dipteronia</taxon>
    </lineage>
</organism>
<dbReference type="InterPro" id="IPR002110">
    <property type="entry name" value="Ankyrin_rpt"/>
</dbReference>